<accession>A0A4P8WNC4</accession>
<protein>
    <submittedName>
        <fullName evidence="1">Cyclase family protein</fullName>
    </submittedName>
</protein>
<dbReference type="RefSeq" id="WP_138245997.1">
    <property type="nucleotide sequence ID" value="NZ_CP040330.1"/>
</dbReference>
<organism evidence="1 2">
    <name type="scientific">Natrinema versiforme</name>
    <dbReference type="NCBI Taxonomy" id="88724"/>
    <lineage>
        <taxon>Archaea</taxon>
        <taxon>Methanobacteriati</taxon>
        <taxon>Methanobacteriota</taxon>
        <taxon>Stenosarchaea group</taxon>
        <taxon>Halobacteria</taxon>
        <taxon>Halobacteriales</taxon>
        <taxon>Natrialbaceae</taxon>
        <taxon>Natrinema</taxon>
    </lineage>
</organism>
<dbReference type="InterPro" id="IPR037175">
    <property type="entry name" value="KFase_sf"/>
</dbReference>
<dbReference type="SUPFAM" id="SSF102198">
    <property type="entry name" value="Putative cyclase"/>
    <property type="match status" value="1"/>
</dbReference>
<dbReference type="AlphaFoldDB" id="A0A4P8WNC4"/>
<dbReference type="GO" id="GO:0019441">
    <property type="term" value="P:L-tryptophan catabolic process to kynurenine"/>
    <property type="evidence" value="ECO:0007669"/>
    <property type="project" value="InterPro"/>
</dbReference>
<dbReference type="OrthoDB" id="9014at2157"/>
<gene>
    <name evidence="1" type="ORF">FEJ81_14730</name>
</gene>
<dbReference type="PANTHER" id="PTHR31118:SF32">
    <property type="entry name" value="KYNURENINE FORMAMIDASE"/>
    <property type="match status" value="1"/>
</dbReference>
<dbReference type="Gene3D" id="3.50.30.50">
    <property type="entry name" value="Putative cyclase"/>
    <property type="match status" value="1"/>
</dbReference>
<dbReference type="GO" id="GO:0004061">
    <property type="term" value="F:arylformamidase activity"/>
    <property type="evidence" value="ECO:0007669"/>
    <property type="project" value="InterPro"/>
</dbReference>
<dbReference type="Proteomes" id="UP000302218">
    <property type="component" value="Chromosome"/>
</dbReference>
<dbReference type="PANTHER" id="PTHR31118">
    <property type="entry name" value="CYCLASE-LIKE PROTEIN 2"/>
    <property type="match status" value="1"/>
</dbReference>
<dbReference type="GeneID" id="40266553"/>
<proteinExistence type="predicted"/>
<dbReference type="EMBL" id="CP040330">
    <property type="protein sequence ID" value="QCS43541.1"/>
    <property type="molecule type" value="Genomic_DNA"/>
</dbReference>
<dbReference type="Pfam" id="PF04199">
    <property type="entry name" value="Cyclase"/>
    <property type="match status" value="1"/>
</dbReference>
<dbReference type="InterPro" id="IPR007325">
    <property type="entry name" value="KFase/CYL"/>
</dbReference>
<sequence length="213" mass="23103">MHVDLSHPIETGMQTYPDDPAVAVRPHATHEDHGVRVDALECGSHTGTHVDAPAHTEPDGKTLEAFPLERFAVDAVRIDCRDLGAREPIPADRVPAVDADLAAFWTGWDAHWGTDRYLEHPYLSPAAAEACVEREFDVAVDALNPDPTPTENAGEDEPAGFQAHHALLGDERLILENLTNLESVGDRFELRAYPLALSSDGAPVRAIGIVETV</sequence>
<evidence type="ECO:0000313" key="2">
    <source>
        <dbReference type="Proteomes" id="UP000302218"/>
    </source>
</evidence>
<evidence type="ECO:0000313" key="1">
    <source>
        <dbReference type="EMBL" id="QCS43541.1"/>
    </source>
</evidence>
<name>A0A4P8WNC4_9EURY</name>
<dbReference type="KEGG" id="nvr:FEJ81_14730"/>
<reference evidence="2" key="1">
    <citation type="submission" date="2019-05" db="EMBL/GenBank/DDBJ databases">
        <title>Genome sequence and methylation pattern of the halophilic Archaeon Natrinema versiforme BOL5-4.</title>
        <authorList>
            <person name="DasSarma P."/>
            <person name="Anton B.P."/>
            <person name="DasSarma S.L."/>
            <person name="Martinez F.L."/>
            <person name="Guzman D."/>
            <person name="Roberts R.J."/>
            <person name="DasSarma S."/>
        </authorList>
    </citation>
    <scope>NUCLEOTIDE SEQUENCE [LARGE SCALE GENOMIC DNA]</scope>
    <source>
        <strain evidence="2">BOL5-4</strain>
    </source>
</reference>